<dbReference type="InterPro" id="IPR022385">
    <property type="entry name" value="Rhs_assc_core"/>
</dbReference>
<evidence type="ECO:0008006" key="3">
    <source>
        <dbReference type="Google" id="ProtNLM"/>
    </source>
</evidence>
<comment type="caution">
    <text evidence="1">The sequence shown here is derived from an EMBL/GenBank/DDBJ whole genome shotgun (WGS) entry which is preliminary data.</text>
</comment>
<protein>
    <recommendedName>
        <fullName evidence="3">RHS repeat-associated core domain-containing protein</fullName>
    </recommendedName>
</protein>
<dbReference type="AlphaFoldDB" id="A0A3E1NSC8"/>
<dbReference type="PANTHER" id="PTHR32305:SF15">
    <property type="entry name" value="PROTEIN RHSA-RELATED"/>
    <property type="match status" value="1"/>
</dbReference>
<dbReference type="Gene3D" id="2.180.10.10">
    <property type="entry name" value="RHS repeat-associated core"/>
    <property type="match status" value="1"/>
</dbReference>
<dbReference type="InterPro" id="IPR050708">
    <property type="entry name" value="T6SS_VgrG/RHS"/>
</dbReference>
<proteinExistence type="predicted"/>
<dbReference type="NCBIfam" id="TIGR03696">
    <property type="entry name" value="Rhs_assc_core"/>
    <property type="match status" value="1"/>
</dbReference>
<sequence length="472" mass="51783">MIMFDITAVIEAPYLASTSIISGTVIVGGGTTKAILDAGNNYGYDLIGNMVSDVQGGVSNITWTVYGKIKKITKTDGSTLEYKYDADGNRGCKVYTHGTQVDKTWYVRDASGNVLAIYGNKDGDGNVYWKEQQLYGSSLLGSWYPELNVSAGAVVAAGLWGSTNKKQYELSNHLGNVLATVTDELKADNTALVMSANDYYPFGMIQPDRSYSSGGYRYGFNGKENDNEVKGEGMNLAYENRIYDPRLGKWLSVDPLQSKYPGFSPYNFSLNSPLYFKDIDGRDVGVTITGNTITFSNTFYIQGLDPIESVILQQNYDRLFKGKLGGTYTDEHGKTYEVKFELSFKTATAADVNRISNSAAPIAESLVRVNPDKKKSYSSGSIGGNTIDMSISVAKDIRFYFHEGSHNLGMVDRYDNIALVDDNGQRASLLEDFKWLQGQSVTMPGFEGDPLGGNYKLDENGKLVSDLAVKYS</sequence>
<evidence type="ECO:0000313" key="1">
    <source>
        <dbReference type="EMBL" id="RFM30744.1"/>
    </source>
</evidence>
<accession>A0A3E1NSC8</accession>
<dbReference type="PANTHER" id="PTHR32305">
    <property type="match status" value="1"/>
</dbReference>
<dbReference type="Proteomes" id="UP000261174">
    <property type="component" value="Unassembled WGS sequence"/>
</dbReference>
<dbReference type="EMBL" id="QTJV01000019">
    <property type="protein sequence ID" value="RFM30744.1"/>
    <property type="molecule type" value="Genomic_DNA"/>
</dbReference>
<keyword evidence="2" id="KW-1185">Reference proteome</keyword>
<evidence type="ECO:0000313" key="2">
    <source>
        <dbReference type="Proteomes" id="UP000261174"/>
    </source>
</evidence>
<reference evidence="1 2" key="1">
    <citation type="submission" date="2018-08" db="EMBL/GenBank/DDBJ databases">
        <title>Chitinophaga sp. K20C18050901, a novel bacterium isolated from forest soil.</title>
        <authorList>
            <person name="Wang C."/>
        </authorList>
    </citation>
    <scope>NUCLEOTIDE SEQUENCE [LARGE SCALE GENOMIC DNA]</scope>
    <source>
        <strain evidence="1 2">K20C18050901</strain>
    </source>
</reference>
<name>A0A3E1NSC8_9BACT</name>
<organism evidence="1 2">
    <name type="scientific">Chitinophaga silvisoli</name>
    <dbReference type="NCBI Taxonomy" id="2291814"/>
    <lineage>
        <taxon>Bacteria</taxon>
        <taxon>Pseudomonadati</taxon>
        <taxon>Bacteroidota</taxon>
        <taxon>Chitinophagia</taxon>
        <taxon>Chitinophagales</taxon>
        <taxon>Chitinophagaceae</taxon>
        <taxon>Chitinophaga</taxon>
    </lineage>
</organism>
<gene>
    <name evidence="1" type="ORF">DXN04_32025</name>
</gene>